<dbReference type="PANTHER" id="PTHR31731">
    <property type="match status" value="1"/>
</dbReference>
<dbReference type="Gene3D" id="1.10.110.10">
    <property type="entry name" value="Plant lipid-transfer and hydrophobic proteins"/>
    <property type="match status" value="1"/>
</dbReference>
<evidence type="ECO:0000256" key="2">
    <source>
        <dbReference type="ARBA" id="ARBA00022729"/>
    </source>
</evidence>
<dbReference type="Proteomes" id="UP000326939">
    <property type="component" value="Chromosome 18"/>
</dbReference>
<dbReference type="InterPro" id="IPR036312">
    <property type="entry name" value="Bifun_inhib/LTP/seed_sf"/>
</dbReference>
<proteinExistence type="inferred from homology"/>
<dbReference type="Pfam" id="PF14547">
    <property type="entry name" value="Hydrophob_seed"/>
    <property type="match status" value="1"/>
</dbReference>
<keyword evidence="2" id="KW-0732">Signal</keyword>
<dbReference type="InterPro" id="IPR016140">
    <property type="entry name" value="Bifunc_inhib/LTP/seed_store"/>
</dbReference>
<reference evidence="5" key="1">
    <citation type="journal article" date="2019" name="Gigascience">
        <title>De novo genome assembly of the endangered Acer yangbiense, a plant species with extremely small populations endemic to Yunnan Province, China.</title>
        <authorList>
            <person name="Yang J."/>
            <person name="Wariss H.M."/>
            <person name="Tao L."/>
            <person name="Zhang R."/>
            <person name="Yun Q."/>
            <person name="Hollingsworth P."/>
            <person name="Dao Z."/>
            <person name="Luo G."/>
            <person name="Guo H."/>
            <person name="Ma Y."/>
            <person name="Sun W."/>
        </authorList>
    </citation>
    <scope>NUCLEOTIDE SEQUENCE [LARGE SCALE GENOMIC DNA]</scope>
    <source>
        <strain evidence="5">cv. br00</strain>
    </source>
</reference>
<evidence type="ECO:0000313" key="4">
    <source>
        <dbReference type="EMBL" id="KAB5513900.1"/>
    </source>
</evidence>
<evidence type="ECO:0000256" key="1">
    <source>
        <dbReference type="ARBA" id="ARBA00008965"/>
    </source>
</evidence>
<organism evidence="4 5">
    <name type="scientific">Salix brachista</name>
    <dbReference type="NCBI Taxonomy" id="2182728"/>
    <lineage>
        <taxon>Eukaryota</taxon>
        <taxon>Viridiplantae</taxon>
        <taxon>Streptophyta</taxon>
        <taxon>Embryophyta</taxon>
        <taxon>Tracheophyta</taxon>
        <taxon>Spermatophyta</taxon>
        <taxon>Magnoliopsida</taxon>
        <taxon>eudicotyledons</taxon>
        <taxon>Gunneridae</taxon>
        <taxon>Pentapetalae</taxon>
        <taxon>rosids</taxon>
        <taxon>fabids</taxon>
        <taxon>Malpighiales</taxon>
        <taxon>Salicaceae</taxon>
        <taxon>Saliceae</taxon>
        <taxon>Salix</taxon>
    </lineage>
</organism>
<dbReference type="InterPro" id="IPR051636">
    <property type="entry name" value="Plant_LTP/defense-related"/>
</dbReference>
<gene>
    <name evidence="4" type="ORF">DKX38_027806</name>
</gene>
<comment type="similarity">
    <text evidence="1">Belongs to the plant LTP family. PEARLI1 subfamily.</text>
</comment>
<evidence type="ECO:0000313" key="5">
    <source>
        <dbReference type="Proteomes" id="UP000326939"/>
    </source>
</evidence>
<dbReference type="FunFam" id="1.10.110.10:FF:000003">
    <property type="entry name" value="pEARLI1-like lipid transfer protein 1"/>
    <property type="match status" value="1"/>
</dbReference>
<dbReference type="CDD" id="cd01958">
    <property type="entry name" value="HPS_like"/>
    <property type="match status" value="1"/>
</dbReference>
<feature type="domain" description="Bifunctional inhibitor/plant lipid transfer protein/seed storage helical" evidence="3">
    <location>
        <begin position="73"/>
        <end position="154"/>
    </location>
</feature>
<dbReference type="InterPro" id="IPR027923">
    <property type="entry name" value="Hydrophob_seed_dom"/>
</dbReference>
<name>A0A5N5J7P8_9ROSI</name>
<accession>A0A5N5J7P8</accession>
<evidence type="ECO:0000259" key="3">
    <source>
        <dbReference type="SMART" id="SM00499"/>
    </source>
</evidence>
<comment type="caution">
    <text evidence="4">The sequence shown here is derived from an EMBL/GenBank/DDBJ whole genome shotgun (WGS) entry which is preliminary data.</text>
</comment>
<dbReference type="SMART" id="SM00499">
    <property type="entry name" value="AAI"/>
    <property type="match status" value="1"/>
</dbReference>
<dbReference type="EMBL" id="VDCV01000018">
    <property type="protein sequence ID" value="KAB5513900.1"/>
    <property type="molecule type" value="Genomic_DNA"/>
</dbReference>
<dbReference type="AlphaFoldDB" id="A0A5N5J7P8"/>
<sequence length="155" mass="16223">MDRTINRQALDQLDPDGSHIIRKSSDSSAQATSMASKKLIAINLILSLLFFSTFSSACGPCQPKPKPTPPASCPRDTLKLGACADLLGLVNVAVGTPPYTKCCPLLEGLVDLDVALCLCTAIKANVLGINLNIPVALSVLVSACGKSIPPDFKCQ</sequence>
<dbReference type="SUPFAM" id="SSF47699">
    <property type="entry name" value="Bifunctional inhibitor/lipid-transfer protein/seed storage 2S albumin"/>
    <property type="match status" value="1"/>
</dbReference>
<protein>
    <recommendedName>
        <fullName evidence="3">Bifunctional inhibitor/plant lipid transfer protein/seed storage helical domain-containing protein</fullName>
    </recommendedName>
</protein>
<keyword evidence="5" id="KW-1185">Reference proteome</keyword>